<keyword evidence="2" id="KW-0238">DNA-binding</keyword>
<protein>
    <submittedName>
        <fullName evidence="5">MarR family transcriptional regulator</fullName>
    </submittedName>
</protein>
<evidence type="ECO:0000313" key="6">
    <source>
        <dbReference type="Proteomes" id="UP000095558"/>
    </source>
</evidence>
<dbReference type="OrthoDB" id="9795441at2"/>
<proteinExistence type="predicted"/>
<evidence type="ECO:0000256" key="3">
    <source>
        <dbReference type="ARBA" id="ARBA00023163"/>
    </source>
</evidence>
<dbReference type="EMBL" id="CYZV01000011">
    <property type="protein sequence ID" value="CUO03037.1"/>
    <property type="molecule type" value="Genomic_DNA"/>
</dbReference>
<accession>A0A174BQZ2</accession>
<dbReference type="GO" id="GO:0003677">
    <property type="term" value="F:DNA binding"/>
    <property type="evidence" value="ECO:0007669"/>
    <property type="project" value="UniProtKB-KW"/>
</dbReference>
<dbReference type="Proteomes" id="UP000095558">
    <property type="component" value="Unassembled WGS sequence"/>
</dbReference>
<dbReference type="PRINTS" id="PR00598">
    <property type="entry name" value="HTHMARR"/>
</dbReference>
<dbReference type="PROSITE" id="PS50995">
    <property type="entry name" value="HTH_MARR_2"/>
    <property type="match status" value="1"/>
</dbReference>
<evidence type="ECO:0000256" key="2">
    <source>
        <dbReference type="ARBA" id="ARBA00023125"/>
    </source>
</evidence>
<reference evidence="5 6" key="1">
    <citation type="submission" date="2015-09" db="EMBL/GenBank/DDBJ databases">
        <authorList>
            <consortium name="Pathogen Informatics"/>
        </authorList>
    </citation>
    <scope>NUCLEOTIDE SEQUENCE [LARGE SCALE GENOMIC DNA]</scope>
    <source>
        <strain evidence="5 6">2789STDY5834855</strain>
    </source>
</reference>
<dbReference type="Pfam" id="PF12802">
    <property type="entry name" value="MarR_2"/>
    <property type="match status" value="1"/>
</dbReference>
<dbReference type="InterPro" id="IPR036388">
    <property type="entry name" value="WH-like_DNA-bd_sf"/>
</dbReference>
<sequence length="144" mass="16590">MIYNLNITKMLYSFKHINELYYKLSCEAAKKCGITKPEADILAFLFNNPKCDTAKDIVQLKGFSKAYVSKAVEPLLKKGFISIEVDKSDRRCQHLKLTSQSEEIVGELHKKQMEFLKKLTNNIPEEDILTFLEVTEKFANNSHL</sequence>
<dbReference type="GO" id="GO:0003700">
    <property type="term" value="F:DNA-binding transcription factor activity"/>
    <property type="evidence" value="ECO:0007669"/>
    <property type="project" value="InterPro"/>
</dbReference>
<dbReference type="SMART" id="SM00347">
    <property type="entry name" value="HTH_MARR"/>
    <property type="match status" value="1"/>
</dbReference>
<dbReference type="Gene3D" id="1.10.10.10">
    <property type="entry name" value="Winged helix-like DNA-binding domain superfamily/Winged helix DNA-binding domain"/>
    <property type="match status" value="1"/>
</dbReference>
<evidence type="ECO:0000313" key="5">
    <source>
        <dbReference type="EMBL" id="CUO03037.1"/>
    </source>
</evidence>
<keyword evidence="3" id="KW-0804">Transcription</keyword>
<feature type="domain" description="HTH marR-type" evidence="4">
    <location>
        <begin position="1"/>
        <end position="140"/>
    </location>
</feature>
<evidence type="ECO:0000259" key="4">
    <source>
        <dbReference type="PROSITE" id="PS50995"/>
    </source>
</evidence>
<dbReference type="RefSeq" id="WP_055275981.1">
    <property type="nucleotide sequence ID" value="NZ_CYZV01000011.1"/>
</dbReference>
<organism evidence="5 6">
    <name type="scientific">Clostridium disporicum</name>
    <dbReference type="NCBI Taxonomy" id="84024"/>
    <lineage>
        <taxon>Bacteria</taxon>
        <taxon>Bacillati</taxon>
        <taxon>Bacillota</taxon>
        <taxon>Clostridia</taxon>
        <taxon>Eubacteriales</taxon>
        <taxon>Clostridiaceae</taxon>
        <taxon>Clostridium</taxon>
    </lineage>
</organism>
<dbReference type="InterPro" id="IPR036390">
    <property type="entry name" value="WH_DNA-bd_sf"/>
</dbReference>
<gene>
    <name evidence="5" type="ORF">ERS852470_01274</name>
</gene>
<dbReference type="AlphaFoldDB" id="A0A174BQZ2"/>
<name>A0A174BQZ2_9CLOT</name>
<dbReference type="SUPFAM" id="SSF46785">
    <property type="entry name" value="Winged helix' DNA-binding domain"/>
    <property type="match status" value="1"/>
</dbReference>
<keyword evidence="1" id="KW-0805">Transcription regulation</keyword>
<dbReference type="PANTHER" id="PTHR42756">
    <property type="entry name" value="TRANSCRIPTIONAL REGULATOR, MARR"/>
    <property type="match status" value="1"/>
</dbReference>
<evidence type="ECO:0000256" key="1">
    <source>
        <dbReference type="ARBA" id="ARBA00023015"/>
    </source>
</evidence>
<dbReference type="InterPro" id="IPR000835">
    <property type="entry name" value="HTH_MarR-typ"/>
</dbReference>
<dbReference type="PANTHER" id="PTHR42756:SF1">
    <property type="entry name" value="TRANSCRIPTIONAL REPRESSOR OF EMRAB OPERON"/>
    <property type="match status" value="1"/>
</dbReference>